<gene>
    <name evidence="3" type="ORF">ACFOWS_13720</name>
</gene>
<sequence>MDDMGVIATNKRELKFYYNSASAIGKQALGYVKASNKKVLEIDVAKTKVTATQWSELADLLNIPIKDVINTEHPDFVSKYGENPDIPDENDWLHILEKNPHVFQNPIVVNGDKAIRIETPSDIAQMLDGEEQ</sequence>
<dbReference type="PROSITE" id="PS51353">
    <property type="entry name" value="ARSC"/>
    <property type="match status" value="1"/>
</dbReference>
<protein>
    <submittedName>
        <fullName evidence="3">Arsenate reductase family protein</fullName>
    </submittedName>
</protein>
<proteinExistence type="inferred from homology"/>
<evidence type="ECO:0000313" key="4">
    <source>
        <dbReference type="Proteomes" id="UP001595841"/>
    </source>
</evidence>
<dbReference type="InterPro" id="IPR006660">
    <property type="entry name" value="Arsenate_reductase-like"/>
</dbReference>
<dbReference type="RefSeq" id="WP_379765616.1">
    <property type="nucleotide sequence ID" value="NZ_JBHSCL010000007.1"/>
</dbReference>
<dbReference type="Gene3D" id="3.40.30.10">
    <property type="entry name" value="Glutaredoxin"/>
    <property type="match status" value="1"/>
</dbReference>
<evidence type="ECO:0000313" key="3">
    <source>
        <dbReference type="EMBL" id="MFC4221204.1"/>
    </source>
</evidence>
<dbReference type="EMBL" id="JBHSCL010000007">
    <property type="protein sequence ID" value="MFC4221204.1"/>
    <property type="molecule type" value="Genomic_DNA"/>
</dbReference>
<organism evidence="3 4">
    <name type="scientific">Flagellimonas marina</name>
    <dbReference type="NCBI Taxonomy" id="1775168"/>
    <lineage>
        <taxon>Bacteria</taxon>
        <taxon>Pseudomonadati</taxon>
        <taxon>Bacteroidota</taxon>
        <taxon>Flavobacteriia</taxon>
        <taxon>Flavobacteriales</taxon>
        <taxon>Flavobacteriaceae</taxon>
        <taxon>Flagellimonas</taxon>
    </lineage>
</organism>
<dbReference type="Proteomes" id="UP001595841">
    <property type="component" value="Unassembled WGS sequence"/>
</dbReference>
<accession>A0ABV8PLX5</accession>
<dbReference type="SUPFAM" id="SSF52833">
    <property type="entry name" value="Thioredoxin-like"/>
    <property type="match status" value="1"/>
</dbReference>
<reference evidence="4" key="1">
    <citation type="journal article" date="2019" name="Int. J. Syst. Evol. Microbiol.">
        <title>The Global Catalogue of Microorganisms (GCM) 10K type strain sequencing project: providing services to taxonomists for standard genome sequencing and annotation.</title>
        <authorList>
            <consortium name="The Broad Institute Genomics Platform"/>
            <consortium name="The Broad Institute Genome Sequencing Center for Infectious Disease"/>
            <person name="Wu L."/>
            <person name="Ma J."/>
        </authorList>
    </citation>
    <scope>NUCLEOTIDE SEQUENCE [LARGE SCALE GENOMIC DNA]</scope>
    <source>
        <strain evidence="4">CGMCC 1.15774</strain>
    </source>
</reference>
<name>A0ABV8PLX5_9FLAO</name>
<comment type="caution">
    <text evidence="3">The sequence shown here is derived from an EMBL/GenBank/DDBJ whole genome shotgun (WGS) entry which is preliminary data.</text>
</comment>
<dbReference type="InterPro" id="IPR036249">
    <property type="entry name" value="Thioredoxin-like_sf"/>
</dbReference>
<comment type="similarity">
    <text evidence="1 2">Belongs to the ArsC family.</text>
</comment>
<evidence type="ECO:0000256" key="1">
    <source>
        <dbReference type="ARBA" id="ARBA00007198"/>
    </source>
</evidence>
<evidence type="ECO:0000256" key="2">
    <source>
        <dbReference type="PROSITE-ProRule" id="PRU01282"/>
    </source>
</evidence>
<keyword evidence="4" id="KW-1185">Reference proteome</keyword>